<gene>
    <name evidence="1" type="ORF">AUR64_02590</name>
</gene>
<evidence type="ECO:0000313" key="2">
    <source>
        <dbReference type="Proteomes" id="UP000054387"/>
    </source>
</evidence>
<sequence>MKGMTTLGAIGLAGCTDSLGGGGGGNNSSGGGGGEQYQMVIAGAGSGTSTQQAAQALARAASQHSDTLSITVQVTDGWTANLYEFDGGNFETLGVDNNSLAKAMSESGPFAEDPVDNLPMQGFVFTNLEMHWVAMEGSDIQSTADLQDGGYTIYPIQPGFGTRLLTEEVIKEAGLWEQNEILNVDTTDIPGAVEENRVDALCVYGANGVNLSSWVQEVDVRSNGRLYLMEVDDNFRQAIESVPGALLNDWEEYPYEWEQEINNVTETTTSWVLAGQWAFGPDVPASAAREVARISAEHHEAIQQADPTAIDHSGIESMTSAVMSDLEIHPGVAQYWKDNNAWNDEWTEGSTN</sequence>
<dbReference type="InterPro" id="IPR011852">
    <property type="entry name" value="TRAP_TAXI"/>
</dbReference>
<dbReference type="OrthoDB" id="27995at2157"/>
<organism evidence="1 2">
    <name type="scientific">Haloprofundus marisrubri</name>
    <dbReference type="NCBI Taxonomy" id="1514971"/>
    <lineage>
        <taxon>Archaea</taxon>
        <taxon>Methanobacteriati</taxon>
        <taxon>Methanobacteriota</taxon>
        <taxon>Stenosarchaea group</taxon>
        <taxon>Halobacteria</taxon>
        <taxon>Halobacteriales</taxon>
        <taxon>Haloferacaceae</taxon>
        <taxon>Haloprofundus</taxon>
    </lineage>
</organism>
<evidence type="ECO:0000313" key="1">
    <source>
        <dbReference type="EMBL" id="KTG07788.1"/>
    </source>
</evidence>
<keyword evidence="2" id="KW-1185">Reference proteome</keyword>
<reference evidence="1 2" key="1">
    <citation type="submission" date="2015-12" db="EMBL/GenBank/DDBJ databases">
        <title>Haloprofundus marisrubri gen. nov., sp. nov., an extremely halophilic archaeon isolated from the Discovery deep brine-seawater interface in the Red Sea.</title>
        <authorList>
            <person name="Zhang G."/>
            <person name="Stingl U."/>
            <person name="Rashid M."/>
        </authorList>
    </citation>
    <scope>NUCLEOTIDE SEQUENCE [LARGE SCALE GENOMIC DNA]</scope>
    <source>
        <strain evidence="1 2">SB9</strain>
    </source>
</reference>
<protein>
    <submittedName>
        <fullName evidence="1">TRAP ABC transporter substrate-binding protein</fullName>
    </submittedName>
</protein>
<dbReference type="PANTHER" id="PTHR42941">
    <property type="entry name" value="SLL1037 PROTEIN"/>
    <property type="match status" value="1"/>
</dbReference>
<dbReference type="PROSITE" id="PS51257">
    <property type="entry name" value="PROKAR_LIPOPROTEIN"/>
    <property type="match status" value="1"/>
</dbReference>
<comment type="caution">
    <text evidence="1">The sequence shown here is derived from an EMBL/GenBank/DDBJ whole genome shotgun (WGS) entry which is preliminary data.</text>
</comment>
<dbReference type="Proteomes" id="UP000054387">
    <property type="component" value="Unassembled WGS sequence"/>
</dbReference>
<dbReference type="Gene3D" id="3.40.190.10">
    <property type="entry name" value="Periplasmic binding protein-like II"/>
    <property type="match status" value="2"/>
</dbReference>
<dbReference type="PANTHER" id="PTHR42941:SF1">
    <property type="entry name" value="SLL1037 PROTEIN"/>
    <property type="match status" value="1"/>
</dbReference>
<accession>A0A0W1R3S4</accession>
<dbReference type="SUPFAM" id="SSF53850">
    <property type="entry name" value="Periplasmic binding protein-like II"/>
    <property type="match status" value="1"/>
</dbReference>
<dbReference type="AlphaFoldDB" id="A0A0W1R3S4"/>
<proteinExistence type="predicted"/>
<name>A0A0W1R3S4_9EURY</name>
<dbReference type="EMBL" id="LOPU01000040">
    <property type="protein sequence ID" value="KTG07788.1"/>
    <property type="molecule type" value="Genomic_DNA"/>
</dbReference>
<dbReference type="STRING" id="1514971.AUR64_02590"/>